<feature type="coiled-coil region" evidence="1">
    <location>
        <begin position="304"/>
        <end position="345"/>
    </location>
</feature>
<dbReference type="InParanoid" id="W7XGS7"/>
<accession>W7XGS7</accession>
<feature type="coiled-coil region" evidence="1">
    <location>
        <begin position="114"/>
        <end position="268"/>
    </location>
</feature>
<dbReference type="OrthoDB" id="323905at2759"/>
<evidence type="ECO:0000256" key="2">
    <source>
        <dbReference type="SAM" id="MobiDB-lite"/>
    </source>
</evidence>
<gene>
    <name evidence="3" type="ORF">TTHERM_000691151</name>
</gene>
<dbReference type="InterPro" id="IPR016024">
    <property type="entry name" value="ARM-type_fold"/>
</dbReference>
<dbReference type="EMBL" id="GG662490">
    <property type="protein sequence ID" value="EWS72179.1"/>
    <property type="molecule type" value="Genomic_DNA"/>
</dbReference>
<dbReference type="SUPFAM" id="SSF48371">
    <property type="entry name" value="ARM repeat"/>
    <property type="match status" value="1"/>
</dbReference>
<keyword evidence="3" id="KW-0378">Hydrolase</keyword>
<protein>
    <submittedName>
        <fullName evidence="3">Ubiquitin carboxyl-terminal hydrolase family protein</fullName>
    </submittedName>
</protein>
<proteinExistence type="predicted"/>
<feature type="compositionally biased region" description="Polar residues" evidence="2">
    <location>
        <begin position="564"/>
        <end position="582"/>
    </location>
</feature>
<sequence>MYWQRGNSAVKTRKTNDKLNKSDFLTEDEQVRYPPIKRLDSFDHENSEFSIIQLDQKNARRLKTKSVYQSPSVKGRNFVPSSQYLSEQKTIPKDYDQGTVKFAQNGSTVPFSDVVQLKKRILSLEIQNETLEQISDLLKHKNDTMESELNHLRKTIINPDKNDDLQRELLLRESEDKRYALQQQMKQMNKQYETSIQNLIEEKSILTRENKLLRKELNQKQGLDLEPSSKRIAELVNLVDDLKVILNKKNEEQEKLQYKIEMMEQERGVRLQLDENDDFKRPSAVLNSYRDQQNLKDGKVTSNEAELNQKIRDYEENILRKNRELERNEDKIKKLQAVINEAYNTIRTYYKDVLVDSDAHKSIDNRVVKAQKMQDTDNQQLIEVLKELLMRREGLEVTMKQEILNTNQKMKILEDEITKQDELTKLDLVKLKNEARNAKDKSRELSVFNAQLEQQLTHEKQERNKLLKEYEAQKNEFMKKIKDLNQEINQIVNSTENEINKMKIENYQNQEQNKQLLQLISNKEREIAQLRYKVVQSEEETQRLRKKTLEGASSSYQMPAIRQQGRSSNGFDKALGSTTPSSGLKAKILDQQQGSINYSTLSNFKNGSNSIILPQTPGSKVTGSQVIQPVNDGNNPFMKIKYIRSLKEWAVYWKYYQDNISYRIQLLEKLMQTDSLRENFTQSEELKPKVFREALEVNNVQLYELTTLLMADTIDLDRLTKEEIRMIQNGNIIVKNLRPPRMDEDIQDYHNLHMSALKVLSYMDNSNMDWTESMSDELMNVNGLKTLVQYVKQDAKEWPKLLSLNVLHMMARKKALINFMVSYDIAQPLLDNLDNINGEIQRATLALLVPLLPEEQFINSIKDIKQLLKLSQLIMSDNNSILSNSIQCMCLIIPTFSYQKMLYKTDIIERIATVAGTSPYPTTRIHALNLFKKLIDHSNEKECEMLNVQGTGLILRNLEVAEGETLKEVTPLRDVLYKSLKIIRALIEDFPCPDEHLLCQRIMRLFCDVRLKNDNKTEQIVLEIIHVLWDKMESVMVNHLHDRDVLKAIVEGYLRSTNLTDGINYGLMLVGICEKETMNGYIVDLKGRELIMKVVQNCHHLDYKTAITAAKILVFLVQEPRTYEYIDAGDLNGIAKLLKKEETQEEFISHSLDIIFYTMKNPKGLRALIDFEIVESLFQIMDESLYSVNIMVKCFQCLELVHTLYTDRDILKEMCIDDESTGPDILNGLANMCLVKVQKDLGMSSLFYWRFLAKQSAANDMITVVYHRADEFIQSLVKLKKSYLTLVPELSSQISTILQNLSYKSAELRDIHHKYEH</sequence>
<evidence type="ECO:0000313" key="3">
    <source>
        <dbReference type="EMBL" id="EWS72179.1"/>
    </source>
</evidence>
<dbReference type="GO" id="GO:0016787">
    <property type="term" value="F:hydrolase activity"/>
    <property type="evidence" value="ECO:0007669"/>
    <property type="project" value="UniProtKB-KW"/>
</dbReference>
<keyword evidence="4" id="KW-1185">Reference proteome</keyword>
<dbReference type="Gene3D" id="1.25.10.10">
    <property type="entry name" value="Leucine-rich Repeat Variant"/>
    <property type="match status" value="1"/>
</dbReference>
<name>W7XGS7_TETTS</name>
<evidence type="ECO:0000256" key="1">
    <source>
        <dbReference type="SAM" id="Coils"/>
    </source>
</evidence>
<dbReference type="GeneID" id="24440222"/>
<feature type="region of interest" description="Disordered" evidence="2">
    <location>
        <begin position="546"/>
        <end position="582"/>
    </location>
</feature>
<dbReference type="KEGG" id="tet:TTHERM_000691151"/>
<organism evidence="3 4">
    <name type="scientific">Tetrahymena thermophila (strain SB210)</name>
    <dbReference type="NCBI Taxonomy" id="312017"/>
    <lineage>
        <taxon>Eukaryota</taxon>
        <taxon>Sar</taxon>
        <taxon>Alveolata</taxon>
        <taxon>Ciliophora</taxon>
        <taxon>Intramacronucleata</taxon>
        <taxon>Oligohymenophorea</taxon>
        <taxon>Hymenostomatida</taxon>
        <taxon>Tetrahymenina</taxon>
        <taxon>Tetrahymenidae</taxon>
        <taxon>Tetrahymena</taxon>
    </lineage>
</organism>
<dbReference type="Proteomes" id="UP000009168">
    <property type="component" value="Unassembled WGS sequence"/>
</dbReference>
<dbReference type="InterPro" id="IPR011989">
    <property type="entry name" value="ARM-like"/>
</dbReference>
<reference evidence="4" key="1">
    <citation type="journal article" date="2006" name="PLoS Biol.">
        <title>Macronuclear genome sequence of the ciliate Tetrahymena thermophila, a model eukaryote.</title>
        <authorList>
            <person name="Eisen J.A."/>
            <person name="Coyne R.S."/>
            <person name="Wu M."/>
            <person name="Wu D."/>
            <person name="Thiagarajan M."/>
            <person name="Wortman J.R."/>
            <person name="Badger J.H."/>
            <person name="Ren Q."/>
            <person name="Amedeo P."/>
            <person name="Jones K.M."/>
            <person name="Tallon L.J."/>
            <person name="Delcher A.L."/>
            <person name="Salzberg S.L."/>
            <person name="Silva J.C."/>
            <person name="Haas B.J."/>
            <person name="Majoros W.H."/>
            <person name="Farzad M."/>
            <person name="Carlton J.M."/>
            <person name="Smith R.K. Jr."/>
            <person name="Garg J."/>
            <person name="Pearlman R.E."/>
            <person name="Karrer K.M."/>
            <person name="Sun L."/>
            <person name="Manning G."/>
            <person name="Elde N.C."/>
            <person name="Turkewitz A.P."/>
            <person name="Asai D.J."/>
            <person name="Wilkes D.E."/>
            <person name="Wang Y."/>
            <person name="Cai H."/>
            <person name="Collins K."/>
            <person name="Stewart B.A."/>
            <person name="Lee S.R."/>
            <person name="Wilamowska K."/>
            <person name="Weinberg Z."/>
            <person name="Ruzzo W.L."/>
            <person name="Wloga D."/>
            <person name="Gaertig J."/>
            <person name="Frankel J."/>
            <person name="Tsao C.-C."/>
            <person name="Gorovsky M.A."/>
            <person name="Keeling P.J."/>
            <person name="Waller R.F."/>
            <person name="Patron N.J."/>
            <person name="Cherry J.M."/>
            <person name="Stover N.A."/>
            <person name="Krieger C.J."/>
            <person name="del Toro C."/>
            <person name="Ryder H.F."/>
            <person name="Williamson S.C."/>
            <person name="Barbeau R.A."/>
            <person name="Hamilton E.P."/>
            <person name="Orias E."/>
        </authorList>
    </citation>
    <scope>NUCLEOTIDE SEQUENCE [LARGE SCALE GENOMIC DNA]</scope>
    <source>
        <strain evidence="4">SB210</strain>
    </source>
</reference>
<dbReference type="RefSeq" id="XP_012655272.1">
    <property type="nucleotide sequence ID" value="XM_012799818.1"/>
</dbReference>
<evidence type="ECO:0000313" key="4">
    <source>
        <dbReference type="Proteomes" id="UP000009168"/>
    </source>
</evidence>
<keyword evidence="1" id="KW-0175">Coiled coil</keyword>